<dbReference type="InterPro" id="IPR052210">
    <property type="entry name" value="LysM1-like"/>
</dbReference>
<evidence type="ECO:0000313" key="6">
    <source>
        <dbReference type="RefSeq" id="XP_019708456.1"/>
    </source>
</evidence>
<evidence type="ECO:0000313" key="5">
    <source>
        <dbReference type="Proteomes" id="UP000504607"/>
    </source>
</evidence>
<evidence type="ECO:0000256" key="2">
    <source>
        <dbReference type="ARBA" id="ARBA00023026"/>
    </source>
</evidence>
<dbReference type="InterPro" id="IPR018392">
    <property type="entry name" value="LysM"/>
</dbReference>
<dbReference type="AlphaFoldDB" id="A0A6J0PMV4"/>
<feature type="domain" description="LysM" evidence="4">
    <location>
        <begin position="47"/>
        <end position="91"/>
    </location>
</feature>
<organism evidence="5 6">
    <name type="scientific">Elaeis guineensis var. tenera</name>
    <name type="common">Oil palm</name>
    <dbReference type="NCBI Taxonomy" id="51953"/>
    <lineage>
        <taxon>Eukaryota</taxon>
        <taxon>Viridiplantae</taxon>
        <taxon>Streptophyta</taxon>
        <taxon>Embryophyta</taxon>
        <taxon>Tracheophyta</taxon>
        <taxon>Spermatophyta</taxon>
        <taxon>Magnoliopsida</taxon>
        <taxon>Liliopsida</taxon>
        <taxon>Arecaceae</taxon>
        <taxon>Arecoideae</taxon>
        <taxon>Cocoseae</taxon>
        <taxon>Elaeidinae</taxon>
        <taxon>Elaeis</taxon>
    </lineage>
</organism>
<reference evidence="6" key="1">
    <citation type="submission" date="2025-08" db="UniProtKB">
        <authorList>
            <consortium name="RefSeq"/>
        </authorList>
    </citation>
    <scope>IDENTIFICATION</scope>
</reference>
<gene>
    <name evidence="6" type="primary">LOC109504781</name>
</gene>
<dbReference type="GeneID" id="109504781"/>
<feature type="signal peptide" evidence="3">
    <location>
        <begin position="1"/>
        <end position="31"/>
    </location>
</feature>
<dbReference type="PANTHER" id="PTHR34997:SF1">
    <property type="entry name" value="PEPTIDOGLYCAN-BINDING LYSIN DOMAIN"/>
    <property type="match status" value="1"/>
</dbReference>
<dbReference type="SMART" id="SM00257">
    <property type="entry name" value="LysM"/>
    <property type="match status" value="1"/>
</dbReference>
<protein>
    <submittedName>
        <fullName evidence="6">Uncharacterized protein LOC109504781</fullName>
    </submittedName>
</protein>
<keyword evidence="5" id="KW-1185">Reference proteome</keyword>
<accession>A0A6J0PMV4</accession>
<name>A0A6J0PMV4_ELAGV</name>
<keyword evidence="3" id="KW-0732">Signal</keyword>
<dbReference type="CDD" id="cd00118">
    <property type="entry name" value="LysM"/>
    <property type="match status" value="1"/>
</dbReference>
<dbReference type="InterPro" id="IPR036779">
    <property type="entry name" value="LysM_dom_sf"/>
</dbReference>
<keyword evidence="1" id="KW-0147">Chitin-binding</keyword>
<keyword evidence="2" id="KW-0843">Virulence</keyword>
<dbReference type="SUPFAM" id="SSF54106">
    <property type="entry name" value="LysM domain"/>
    <property type="match status" value="1"/>
</dbReference>
<proteinExistence type="predicted"/>
<dbReference type="Pfam" id="PF01476">
    <property type="entry name" value="LysM"/>
    <property type="match status" value="1"/>
</dbReference>
<evidence type="ECO:0000256" key="3">
    <source>
        <dbReference type="SAM" id="SignalP"/>
    </source>
</evidence>
<dbReference type="KEGG" id="egu:109504781"/>
<dbReference type="InParanoid" id="A0A6J0PMV4"/>
<dbReference type="Proteomes" id="UP000504607">
    <property type="component" value="Chromosome 1"/>
</dbReference>
<feature type="chain" id="PRO_5026656973" evidence="3">
    <location>
        <begin position="32"/>
        <end position="95"/>
    </location>
</feature>
<dbReference type="PROSITE" id="PS51782">
    <property type="entry name" value="LYSM"/>
    <property type="match status" value="1"/>
</dbReference>
<dbReference type="Gene3D" id="3.10.350.10">
    <property type="entry name" value="LysM domain"/>
    <property type="match status" value="1"/>
</dbReference>
<sequence length="95" mass="10267">MVKANKKVAAFVNGALLVSLLLLFAINMAEGKLFGVGYLKSTLRCETVYGVQSGNTCFKVQQQFNLTAEEFGGINPNLDCDNLFVGQWLCVNGTA</sequence>
<evidence type="ECO:0000259" key="4">
    <source>
        <dbReference type="PROSITE" id="PS51782"/>
    </source>
</evidence>
<evidence type="ECO:0000256" key="1">
    <source>
        <dbReference type="ARBA" id="ARBA00022669"/>
    </source>
</evidence>
<dbReference type="OrthoDB" id="1921017at2759"/>
<dbReference type="GO" id="GO:0008061">
    <property type="term" value="F:chitin binding"/>
    <property type="evidence" value="ECO:0007669"/>
    <property type="project" value="UniProtKB-KW"/>
</dbReference>
<dbReference type="PANTHER" id="PTHR34997">
    <property type="entry name" value="AM15"/>
    <property type="match status" value="1"/>
</dbReference>
<dbReference type="RefSeq" id="XP_019708456.1">
    <property type="nucleotide sequence ID" value="XM_019852897.1"/>
</dbReference>